<dbReference type="InterPro" id="IPR038987">
    <property type="entry name" value="MoeA-like"/>
</dbReference>
<dbReference type="SUPFAM" id="SSF53218">
    <property type="entry name" value="Molybdenum cofactor biosynthesis proteins"/>
    <property type="match status" value="1"/>
</dbReference>
<evidence type="ECO:0000256" key="8">
    <source>
        <dbReference type="ARBA" id="ARBA00022842"/>
    </source>
</evidence>
<dbReference type="Gene3D" id="2.170.190.11">
    <property type="entry name" value="Molybdopterin biosynthesis moea protein, domain 3"/>
    <property type="match status" value="1"/>
</dbReference>
<comment type="similarity">
    <text evidence="4 11">Belongs to the MoeA family.</text>
</comment>
<dbReference type="SMART" id="SM00852">
    <property type="entry name" value="MoCF_biosynth"/>
    <property type="match status" value="1"/>
</dbReference>
<dbReference type="Pfam" id="PF03454">
    <property type="entry name" value="MoeA_C"/>
    <property type="match status" value="1"/>
</dbReference>
<keyword evidence="8 11" id="KW-0460">Magnesium</keyword>
<feature type="domain" description="MoaB/Mog" evidence="12">
    <location>
        <begin position="191"/>
        <end position="328"/>
    </location>
</feature>
<reference evidence="13 14" key="2">
    <citation type="journal article" date="2015" name="Syst. Appl. Microbiol.">
        <title>Nitrincola nitratireducens sp. nov. isolated from a haloalkaline crater lake.</title>
        <authorList>
            <person name="Singh A."/>
            <person name="Vaidya B."/>
            <person name="Tanuku N.R."/>
            <person name="Pinnaka A.K."/>
        </authorList>
    </citation>
    <scope>NUCLEOTIDE SEQUENCE [LARGE SCALE GENOMIC DNA]</scope>
    <source>
        <strain evidence="13 14">AK23</strain>
    </source>
</reference>
<dbReference type="InterPro" id="IPR036425">
    <property type="entry name" value="MoaB/Mog-like_dom_sf"/>
</dbReference>
<reference evidence="14" key="1">
    <citation type="submission" date="2012-11" db="EMBL/GenBank/DDBJ databases">
        <authorList>
            <person name="Singh A."/>
            <person name="Pinnaka A.K."/>
            <person name="Vaidya B."/>
        </authorList>
    </citation>
    <scope>NUCLEOTIDE SEQUENCE [LARGE SCALE GENOMIC DNA]</scope>
    <source>
        <strain evidence="14">AK23</strain>
    </source>
</reference>
<dbReference type="GO" id="GO:0061599">
    <property type="term" value="F:molybdopterin molybdotransferase activity"/>
    <property type="evidence" value="ECO:0007669"/>
    <property type="project" value="UniProtKB-UniRule"/>
</dbReference>
<name>W9UXV9_9GAMM</name>
<dbReference type="CDD" id="cd00887">
    <property type="entry name" value="MoeA"/>
    <property type="match status" value="1"/>
</dbReference>
<dbReference type="GO" id="GO:0005829">
    <property type="term" value="C:cytosol"/>
    <property type="evidence" value="ECO:0007669"/>
    <property type="project" value="TreeGrafter"/>
</dbReference>
<dbReference type="InterPro" id="IPR036688">
    <property type="entry name" value="MoeA_C_domain_IV_sf"/>
</dbReference>
<dbReference type="InterPro" id="IPR005111">
    <property type="entry name" value="MoeA_C_domain_IV"/>
</dbReference>
<comment type="cofactor">
    <cofactor evidence="1 11">
        <name>Mg(2+)</name>
        <dbReference type="ChEBI" id="CHEBI:18420"/>
    </cofactor>
</comment>
<proteinExistence type="inferred from homology"/>
<dbReference type="STRING" id="1229521.D791_03566"/>
<dbReference type="Proteomes" id="UP000019464">
    <property type="component" value="Unassembled WGS sequence"/>
</dbReference>
<sequence>MVMSKKCGCDTAGSTSLMPLSEAVQQLLFEARCLVEAEVCPLHKASGRVLAQDYIARYAVPPTDNSAMDGYALSFDDLTVSRAMRVSQRIQAGSLAQPLEKGTCCRIFTGAPIPFGADTVIMQEHVEPLNDDVVYLIGSMAKGDHIRLAGEDLKPGDKILSKGVRLGPAECGVLASQGIDKVSVFRPLKVAVLATGDELIQPGQPWSQGKLFNSNRYTLMAGIESLGMQVIDMGVVKDEALATQAILQKASEIADVIITTGGVSVGEADFVRDCVAQSGHLTLWGVAIKPGKPFAFGDVHGVPFLGLPGNPVASLVTFDVLALPYLRQCQGMKYKPLTEYKIRAGFSRSKTLARQEFLRVSLVNRDDQTVAILPGSQGSGVLSTASEADGYLVIPPLTPIQKGDVYAYLPYSGFRW</sequence>
<dbReference type="InterPro" id="IPR008284">
    <property type="entry name" value="MoCF_biosynth_CS"/>
</dbReference>
<keyword evidence="7 11" id="KW-0479">Metal-binding</keyword>
<protein>
    <recommendedName>
        <fullName evidence="11">Molybdopterin molybdenumtransferase</fullName>
        <ecNumber evidence="11">2.10.1.1</ecNumber>
    </recommendedName>
</protein>
<dbReference type="FunFam" id="3.40.980.10:FF:000004">
    <property type="entry name" value="Molybdopterin molybdenumtransferase"/>
    <property type="match status" value="1"/>
</dbReference>
<dbReference type="SUPFAM" id="SSF63882">
    <property type="entry name" value="MoeA N-terminal region -like"/>
    <property type="match status" value="1"/>
</dbReference>
<dbReference type="SUPFAM" id="SSF63867">
    <property type="entry name" value="MoeA C-terminal domain-like"/>
    <property type="match status" value="1"/>
</dbReference>
<keyword evidence="9 11" id="KW-0501">Molybdenum cofactor biosynthesis</keyword>
<evidence type="ECO:0000259" key="12">
    <source>
        <dbReference type="SMART" id="SM00852"/>
    </source>
</evidence>
<keyword evidence="6 11" id="KW-0808">Transferase</keyword>
<comment type="catalytic activity">
    <reaction evidence="10">
        <text>adenylyl-molybdopterin + molybdate = Mo-molybdopterin + AMP + H(+)</text>
        <dbReference type="Rhea" id="RHEA:35047"/>
        <dbReference type="ChEBI" id="CHEBI:15378"/>
        <dbReference type="ChEBI" id="CHEBI:36264"/>
        <dbReference type="ChEBI" id="CHEBI:62727"/>
        <dbReference type="ChEBI" id="CHEBI:71302"/>
        <dbReference type="ChEBI" id="CHEBI:456215"/>
        <dbReference type="EC" id="2.10.1.1"/>
    </reaction>
</comment>
<dbReference type="EC" id="2.10.1.1" evidence="11"/>
<dbReference type="Gene3D" id="3.90.105.10">
    <property type="entry name" value="Molybdopterin biosynthesis moea protein, domain 2"/>
    <property type="match status" value="1"/>
</dbReference>
<dbReference type="PANTHER" id="PTHR10192:SF5">
    <property type="entry name" value="GEPHYRIN"/>
    <property type="match status" value="1"/>
</dbReference>
<dbReference type="InterPro" id="IPR005110">
    <property type="entry name" value="MoeA_linker/N"/>
</dbReference>
<dbReference type="PROSITE" id="PS01079">
    <property type="entry name" value="MOCF_BIOSYNTHESIS_2"/>
    <property type="match status" value="1"/>
</dbReference>
<organism evidence="13 14">
    <name type="scientific">Nitrincola nitratireducens</name>
    <dbReference type="NCBI Taxonomy" id="1229521"/>
    <lineage>
        <taxon>Bacteria</taxon>
        <taxon>Pseudomonadati</taxon>
        <taxon>Pseudomonadota</taxon>
        <taxon>Gammaproteobacteria</taxon>
        <taxon>Oceanospirillales</taxon>
        <taxon>Oceanospirillaceae</taxon>
        <taxon>Nitrincola</taxon>
    </lineage>
</organism>
<gene>
    <name evidence="13" type="primary">moeA_4</name>
    <name evidence="13" type="ORF">D791_03566</name>
</gene>
<comment type="pathway">
    <text evidence="3 11">Cofactor biosynthesis; molybdopterin biosynthesis.</text>
</comment>
<dbReference type="AlphaFoldDB" id="W9UXV9"/>
<dbReference type="NCBIfam" id="NF045515">
    <property type="entry name" value="Glp_gephyrin"/>
    <property type="match status" value="1"/>
</dbReference>
<keyword evidence="5 11" id="KW-0500">Molybdenum</keyword>
<evidence type="ECO:0000256" key="11">
    <source>
        <dbReference type="RuleBase" id="RU365090"/>
    </source>
</evidence>
<evidence type="ECO:0000256" key="10">
    <source>
        <dbReference type="ARBA" id="ARBA00047317"/>
    </source>
</evidence>
<evidence type="ECO:0000256" key="3">
    <source>
        <dbReference type="ARBA" id="ARBA00005046"/>
    </source>
</evidence>
<dbReference type="Pfam" id="PF03453">
    <property type="entry name" value="MoeA_N"/>
    <property type="match status" value="1"/>
</dbReference>
<evidence type="ECO:0000313" key="13">
    <source>
        <dbReference type="EMBL" id="EXJ09561.1"/>
    </source>
</evidence>
<dbReference type="UniPathway" id="UPA00344"/>
<evidence type="ECO:0000256" key="1">
    <source>
        <dbReference type="ARBA" id="ARBA00001946"/>
    </source>
</evidence>
<evidence type="ECO:0000313" key="14">
    <source>
        <dbReference type="Proteomes" id="UP000019464"/>
    </source>
</evidence>
<dbReference type="Gene3D" id="2.40.340.10">
    <property type="entry name" value="MoeA, C-terminal, domain IV"/>
    <property type="match status" value="1"/>
</dbReference>
<dbReference type="NCBIfam" id="TIGR00177">
    <property type="entry name" value="molyb_syn"/>
    <property type="match status" value="1"/>
</dbReference>
<dbReference type="Pfam" id="PF00994">
    <property type="entry name" value="MoCF_biosynth"/>
    <property type="match status" value="1"/>
</dbReference>
<evidence type="ECO:0000256" key="5">
    <source>
        <dbReference type="ARBA" id="ARBA00022505"/>
    </source>
</evidence>
<comment type="function">
    <text evidence="2 11">Catalyzes the insertion of molybdate into adenylated molybdopterin with the concomitant release of AMP.</text>
</comment>
<keyword evidence="14" id="KW-1185">Reference proteome</keyword>
<evidence type="ECO:0000256" key="2">
    <source>
        <dbReference type="ARBA" id="ARBA00002901"/>
    </source>
</evidence>
<dbReference type="GO" id="GO:0046872">
    <property type="term" value="F:metal ion binding"/>
    <property type="evidence" value="ECO:0007669"/>
    <property type="project" value="UniProtKB-UniRule"/>
</dbReference>
<evidence type="ECO:0000256" key="4">
    <source>
        <dbReference type="ARBA" id="ARBA00010763"/>
    </source>
</evidence>
<dbReference type="PANTHER" id="PTHR10192">
    <property type="entry name" value="MOLYBDOPTERIN BIOSYNTHESIS PROTEIN"/>
    <property type="match status" value="1"/>
</dbReference>
<dbReference type="Gene3D" id="3.40.980.10">
    <property type="entry name" value="MoaB/Mog-like domain"/>
    <property type="match status" value="1"/>
</dbReference>
<dbReference type="GO" id="GO:0006777">
    <property type="term" value="P:Mo-molybdopterin cofactor biosynthetic process"/>
    <property type="evidence" value="ECO:0007669"/>
    <property type="project" value="UniProtKB-UniRule"/>
</dbReference>
<dbReference type="EMBL" id="AONB01000023">
    <property type="protein sequence ID" value="EXJ09561.1"/>
    <property type="molecule type" value="Genomic_DNA"/>
</dbReference>
<accession>W9UXV9</accession>
<evidence type="ECO:0000256" key="9">
    <source>
        <dbReference type="ARBA" id="ARBA00023150"/>
    </source>
</evidence>
<dbReference type="InterPro" id="IPR036135">
    <property type="entry name" value="MoeA_linker/N_sf"/>
</dbReference>
<comment type="caution">
    <text evidence="13">The sequence shown here is derived from an EMBL/GenBank/DDBJ whole genome shotgun (WGS) entry which is preliminary data.</text>
</comment>
<dbReference type="PATRIC" id="fig|1229521.3.peg.3597"/>
<evidence type="ECO:0000256" key="7">
    <source>
        <dbReference type="ARBA" id="ARBA00022723"/>
    </source>
</evidence>
<evidence type="ECO:0000256" key="6">
    <source>
        <dbReference type="ARBA" id="ARBA00022679"/>
    </source>
</evidence>
<dbReference type="InterPro" id="IPR001453">
    <property type="entry name" value="MoaB/Mog_dom"/>
</dbReference>